<reference evidence="1" key="3">
    <citation type="submission" date="2025-08" db="UniProtKB">
        <authorList>
            <consortium name="Ensembl"/>
        </authorList>
    </citation>
    <scope>IDENTIFICATION</scope>
</reference>
<proteinExistence type="predicted"/>
<sequence length="37" mass="4437">MPNARARPKSASLIIPFRSIKRFCGFISRCRTRREWQ</sequence>
<dbReference type="AlphaFoldDB" id="H2XTK2"/>
<dbReference type="EMBL" id="EAAA01000919">
    <property type="status" value="NOT_ANNOTATED_CDS"/>
    <property type="molecule type" value="Genomic_DNA"/>
</dbReference>
<dbReference type="Proteomes" id="UP000008144">
    <property type="component" value="Chromosome 12"/>
</dbReference>
<evidence type="ECO:0000313" key="1">
    <source>
        <dbReference type="Ensembl" id="ENSCINP00000032986.1"/>
    </source>
</evidence>
<reference evidence="1" key="4">
    <citation type="submission" date="2025-09" db="UniProtKB">
        <authorList>
            <consortium name="Ensembl"/>
        </authorList>
    </citation>
    <scope>IDENTIFICATION</scope>
</reference>
<name>H2XTK2_CIOIN</name>
<organism evidence="1 2">
    <name type="scientific">Ciona intestinalis</name>
    <name type="common">Transparent sea squirt</name>
    <name type="synonym">Ascidia intestinalis</name>
    <dbReference type="NCBI Taxonomy" id="7719"/>
    <lineage>
        <taxon>Eukaryota</taxon>
        <taxon>Metazoa</taxon>
        <taxon>Chordata</taxon>
        <taxon>Tunicata</taxon>
        <taxon>Ascidiacea</taxon>
        <taxon>Phlebobranchia</taxon>
        <taxon>Cionidae</taxon>
        <taxon>Ciona</taxon>
    </lineage>
</organism>
<reference evidence="2" key="1">
    <citation type="journal article" date="2002" name="Science">
        <title>The draft genome of Ciona intestinalis: insights into chordate and vertebrate origins.</title>
        <authorList>
            <person name="Dehal P."/>
            <person name="Satou Y."/>
            <person name="Campbell R.K."/>
            <person name="Chapman J."/>
            <person name="Degnan B."/>
            <person name="De Tomaso A."/>
            <person name="Davidson B."/>
            <person name="Di Gregorio A."/>
            <person name="Gelpke M."/>
            <person name="Goodstein D.M."/>
            <person name="Harafuji N."/>
            <person name="Hastings K.E."/>
            <person name="Ho I."/>
            <person name="Hotta K."/>
            <person name="Huang W."/>
            <person name="Kawashima T."/>
            <person name="Lemaire P."/>
            <person name="Martinez D."/>
            <person name="Meinertzhagen I.A."/>
            <person name="Necula S."/>
            <person name="Nonaka M."/>
            <person name="Putnam N."/>
            <person name="Rash S."/>
            <person name="Saiga H."/>
            <person name="Satake M."/>
            <person name="Terry A."/>
            <person name="Yamada L."/>
            <person name="Wang H.G."/>
            <person name="Awazu S."/>
            <person name="Azumi K."/>
            <person name="Boore J."/>
            <person name="Branno M."/>
            <person name="Chin-Bow S."/>
            <person name="DeSantis R."/>
            <person name="Doyle S."/>
            <person name="Francino P."/>
            <person name="Keys D.N."/>
            <person name="Haga S."/>
            <person name="Hayashi H."/>
            <person name="Hino K."/>
            <person name="Imai K.S."/>
            <person name="Inaba K."/>
            <person name="Kano S."/>
            <person name="Kobayashi K."/>
            <person name="Kobayashi M."/>
            <person name="Lee B.I."/>
            <person name="Makabe K.W."/>
            <person name="Manohar C."/>
            <person name="Matassi G."/>
            <person name="Medina M."/>
            <person name="Mochizuki Y."/>
            <person name="Mount S."/>
            <person name="Morishita T."/>
            <person name="Miura S."/>
            <person name="Nakayama A."/>
            <person name="Nishizaka S."/>
            <person name="Nomoto H."/>
            <person name="Ohta F."/>
            <person name="Oishi K."/>
            <person name="Rigoutsos I."/>
            <person name="Sano M."/>
            <person name="Sasaki A."/>
            <person name="Sasakura Y."/>
            <person name="Shoguchi E."/>
            <person name="Shin-i T."/>
            <person name="Spagnuolo A."/>
            <person name="Stainier D."/>
            <person name="Suzuki M.M."/>
            <person name="Tassy O."/>
            <person name="Takatori N."/>
            <person name="Tokuoka M."/>
            <person name="Yagi K."/>
            <person name="Yoshizaki F."/>
            <person name="Wada S."/>
            <person name="Zhang C."/>
            <person name="Hyatt P.D."/>
            <person name="Larimer F."/>
            <person name="Detter C."/>
            <person name="Doggett N."/>
            <person name="Glavina T."/>
            <person name="Hawkins T."/>
            <person name="Richardson P."/>
            <person name="Lucas S."/>
            <person name="Kohara Y."/>
            <person name="Levine M."/>
            <person name="Satoh N."/>
            <person name="Rokhsar D.S."/>
        </authorList>
    </citation>
    <scope>NUCLEOTIDE SEQUENCE [LARGE SCALE GENOMIC DNA]</scope>
</reference>
<protein>
    <submittedName>
        <fullName evidence="1">Uncharacterized protein</fullName>
    </submittedName>
</protein>
<dbReference type="Ensembl" id="ENSCINT00000032635.1">
    <property type="protein sequence ID" value="ENSCINP00000032986.1"/>
    <property type="gene ID" value="ENSCING00000023958.1"/>
</dbReference>
<dbReference type="HOGENOM" id="CLU_3350783_0_0_1"/>
<evidence type="ECO:0000313" key="2">
    <source>
        <dbReference type="Proteomes" id="UP000008144"/>
    </source>
</evidence>
<dbReference type="InParanoid" id="H2XTK2"/>
<accession>H2XTK2</accession>
<keyword evidence="2" id="KW-1185">Reference proteome</keyword>
<reference evidence="1" key="2">
    <citation type="journal article" date="2008" name="Genome Biol.">
        <title>Improved genome assembly and evidence-based global gene model set for the chordate Ciona intestinalis: new insight into intron and operon populations.</title>
        <authorList>
            <person name="Satou Y."/>
            <person name="Mineta K."/>
            <person name="Ogasawara M."/>
            <person name="Sasakura Y."/>
            <person name="Shoguchi E."/>
            <person name="Ueno K."/>
            <person name="Yamada L."/>
            <person name="Matsumoto J."/>
            <person name="Wasserscheid J."/>
            <person name="Dewar K."/>
            <person name="Wiley G.B."/>
            <person name="Macmil S.L."/>
            <person name="Roe B.A."/>
            <person name="Zeller R.W."/>
            <person name="Hastings K.E."/>
            <person name="Lemaire P."/>
            <person name="Lindquist E."/>
            <person name="Endo T."/>
            <person name="Hotta K."/>
            <person name="Inaba K."/>
        </authorList>
    </citation>
    <scope>NUCLEOTIDE SEQUENCE [LARGE SCALE GENOMIC DNA]</scope>
    <source>
        <strain evidence="1">wild type</strain>
    </source>
</reference>